<comment type="subunit">
    <text evidence="4 9">Homotrimer.</text>
</comment>
<evidence type="ECO:0000256" key="4">
    <source>
        <dbReference type="ARBA" id="ARBA00011233"/>
    </source>
</evidence>
<evidence type="ECO:0000313" key="11">
    <source>
        <dbReference type="Proteomes" id="UP001500795"/>
    </source>
</evidence>
<protein>
    <recommendedName>
        <fullName evidence="9">4-hydroxy-4-methyl-2-oxoglutarate aldolase</fullName>
        <shortName evidence="9">HMG aldolase</shortName>
        <ecNumber evidence="9">4.1.1.112</ecNumber>
        <ecNumber evidence="9">4.1.3.17</ecNumber>
    </recommendedName>
    <alternativeName>
        <fullName evidence="9">Oxaloacetate decarboxylase</fullName>
    </alternativeName>
</protein>
<organism evidence="10 11">
    <name type="scientific">Zobellella aerophila</name>
    <dbReference type="NCBI Taxonomy" id="870480"/>
    <lineage>
        <taxon>Bacteria</taxon>
        <taxon>Pseudomonadati</taxon>
        <taxon>Pseudomonadota</taxon>
        <taxon>Gammaproteobacteria</taxon>
        <taxon>Aeromonadales</taxon>
        <taxon>Aeromonadaceae</taxon>
        <taxon>Zobellella</taxon>
    </lineage>
</organism>
<evidence type="ECO:0000256" key="3">
    <source>
        <dbReference type="ARBA" id="ARBA00008621"/>
    </source>
</evidence>
<dbReference type="PANTHER" id="PTHR33254">
    <property type="entry name" value="4-HYDROXY-4-METHYL-2-OXOGLUTARATE ALDOLASE 3-RELATED"/>
    <property type="match status" value="1"/>
</dbReference>
<evidence type="ECO:0000256" key="2">
    <source>
        <dbReference type="ARBA" id="ARBA00001968"/>
    </source>
</evidence>
<dbReference type="InterPro" id="IPR005493">
    <property type="entry name" value="RraA/RraA-like"/>
</dbReference>
<evidence type="ECO:0000256" key="9">
    <source>
        <dbReference type="RuleBase" id="RU004338"/>
    </source>
</evidence>
<dbReference type="NCBIfam" id="NF009134">
    <property type="entry name" value="PRK12487.1"/>
    <property type="match status" value="1"/>
</dbReference>
<dbReference type="InterPro" id="IPR010203">
    <property type="entry name" value="RraA"/>
</dbReference>
<dbReference type="InterPro" id="IPR036704">
    <property type="entry name" value="RraA/RraA-like_sf"/>
</dbReference>
<evidence type="ECO:0000256" key="7">
    <source>
        <dbReference type="ARBA" id="ARBA00025046"/>
    </source>
</evidence>
<dbReference type="CDD" id="cd16841">
    <property type="entry name" value="RraA_family"/>
    <property type="match status" value="1"/>
</dbReference>
<dbReference type="NCBIfam" id="NF006875">
    <property type="entry name" value="PRK09372.1"/>
    <property type="match status" value="1"/>
</dbReference>
<proteinExistence type="inferred from homology"/>
<dbReference type="Gene3D" id="3.50.30.40">
    <property type="entry name" value="Ribonuclease E inhibitor RraA/RraA-like"/>
    <property type="match status" value="1"/>
</dbReference>
<dbReference type="EC" id="4.1.1.112" evidence="9"/>
<dbReference type="RefSeq" id="WP_344956022.1">
    <property type="nucleotide sequence ID" value="NZ_BAABCX010000001.1"/>
</dbReference>
<evidence type="ECO:0000256" key="1">
    <source>
        <dbReference type="ARBA" id="ARBA00001342"/>
    </source>
</evidence>
<reference evidence="11" key="1">
    <citation type="journal article" date="2019" name="Int. J. Syst. Evol. Microbiol.">
        <title>The Global Catalogue of Microorganisms (GCM) 10K type strain sequencing project: providing services to taxonomists for standard genome sequencing and annotation.</title>
        <authorList>
            <consortium name="The Broad Institute Genomics Platform"/>
            <consortium name="The Broad Institute Genome Sequencing Center for Infectious Disease"/>
            <person name="Wu L."/>
            <person name="Ma J."/>
        </authorList>
    </citation>
    <scope>NUCLEOTIDE SEQUENCE [LARGE SCALE GENOMIC DNA]</scope>
    <source>
        <strain evidence="11">JCM 17110</strain>
    </source>
</reference>
<name>A0ABP6VKK9_9GAMM</name>
<accession>A0ABP6VKK9</accession>
<comment type="cofactor">
    <cofactor evidence="2 9">
        <name>a divalent metal cation</name>
        <dbReference type="ChEBI" id="CHEBI:60240"/>
    </cofactor>
</comment>
<keyword evidence="6 9" id="KW-0456">Lyase</keyword>
<dbReference type="Proteomes" id="UP001500795">
    <property type="component" value="Unassembled WGS sequence"/>
</dbReference>
<dbReference type="PANTHER" id="PTHR33254:SF4">
    <property type="entry name" value="4-HYDROXY-4-METHYL-2-OXOGLUTARATE ALDOLASE 3-RELATED"/>
    <property type="match status" value="1"/>
</dbReference>
<evidence type="ECO:0000256" key="8">
    <source>
        <dbReference type="ARBA" id="ARBA00047973"/>
    </source>
</evidence>
<comment type="similarity">
    <text evidence="3 9">Belongs to the class II aldolase/RraA-like family.</text>
</comment>
<sequence length="163" mass="17198">MLDLLPDLCDEHGDKVTVLEPLFENFGGEAVFWGQAVTARCLEDNSKVRELLATPGTGKVLVVDGGGLLRRALLGDQLAAMAVENGWEGIIVYGAIRDVGTIGELGLGVKALASCPLKTEKRGLGDVDVTLNLAGARIAPGDYIYADLNGIIVSREPLSHSDL</sequence>
<evidence type="ECO:0000256" key="6">
    <source>
        <dbReference type="ARBA" id="ARBA00023239"/>
    </source>
</evidence>
<gene>
    <name evidence="10" type="ORF">GCM10022394_13100</name>
</gene>
<comment type="caution">
    <text evidence="10">The sequence shown here is derived from an EMBL/GenBank/DDBJ whole genome shotgun (WGS) entry which is preliminary data.</text>
</comment>
<dbReference type="EC" id="4.1.3.17" evidence="9"/>
<comment type="catalytic activity">
    <reaction evidence="8 9">
        <text>oxaloacetate + H(+) = pyruvate + CO2</text>
        <dbReference type="Rhea" id="RHEA:15641"/>
        <dbReference type="ChEBI" id="CHEBI:15361"/>
        <dbReference type="ChEBI" id="CHEBI:15378"/>
        <dbReference type="ChEBI" id="CHEBI:16452"/>
        <dbReference type="ChEBI" id="CHEBI:16526"/>
        <dbReference type="EC" id="4.1.1.112"/>
    </reaction>
</comment>
<dbReference type="NCBIfam" id="TIGR01935">
    <property type="entry name" value="NOT-MenG"/>
    <property type="match status" value="1"/>
</dbReference>
<dbReference type="EMBL" id="BAABCX010000001">
    <property type="protein sequence ID" value="GAA3534919.1"/>
    <property type="molecule type" value="Genomic_DNA"/>
</dbReference>
<comment type="function">
    <text evidence="7 9">Catalyzes the aldol cleavage of 4-hydroxy-4-methyl-2-oxoglutarate (HMG) into 2 molecules of pyruvate. Also contains a secondary oxaloacetate (OAA) decarboxylase activity due to the common pyruvate enolate transition state formed following C-C bond cleavage in the retro-aldol and decarboxylation reactions.</text>
</comment>
<keyword evidence="5 9" id="KW-0479">Metal-binding</keyword>
<comment type="catalytic activity">
    <reaction evidence="1 9">
        <text>4-hydroxy-4-methyl-2-oxoglutarate = 2 pyruvate</text>
        <dbReference type="Rhea" id="RHEA:22748"/>
        <dbReference type="ChEBI" id="CHEBI:15361"/>
        <dbReference type="ChEBI" id="CHEBI:58276"/>
        <dbReference type="EC" id="4.1.3.17"/>
    </reaction>
</comment>
<dbReference type="SUPFAM" id="SSF89562">
    <property type="entry name" value="RraA-like"/>
    <property type="match status" value="1"/>
</dbReference>
<dbReference type="Pfam" id="PF03737">
    <property type="entry name" value="RraA-like"/>
    <property type="match status" value="1"/>
</dbReference>
<evidence type="ECO:0000256" key="5">
    <source>
        <dbReference type="ARBA" id="ARBA00022723"/>
    </source>
</evidence>
<keyword evidence="11" id="KW-1185">Reference proteome</keyword>
<evidence type="ECO:0000313" key="10">
    <source>
        <dbReference type="EMBL" id="GAA3534919.1"/>
    </source>
</evidence>